<protein>
    <submittedName>
        <fullName evidence="1">Uncharacterized protein</fullName>
    </submittedName>
</protein>
<evidence type="ECO:0000313" key="2">
    <source>
        <dbReference type="Proteomes" id="UP000568380"/>
    </source>
</evidence>
<organism evidence="1 2">
    <name type="scientific">Nonomuraea endophytica</name>
    <dbReference type="NCBI Taxonomy" id="714136"/>
    <lineage>
        <taxon>Bacteria</taxon>
        <taxon>Bacillati</taxon>
        <taxon>Actinomycetota</taxon>
        <taxon>Actinomycetes</taxon>
        <taxon>Streptosporangiales</taxon>
        <taxon>Streptosporangiaceae</taxon>
        <taxon>Nonomuraea</taxon>
    </lineage>
</organism>
<dbReference type="RefSeq" id="WP_184961364.1">
    <property type="nucleotide sequence ID" value="NZ_JACHIN010000003.1"/>
</dbReference>
<sequence length="301" mass="32628">MPGIDHYRDLLHEQQWLQADGLCWTVVQAGDDADLVRRLSPGALPEVRDLDVREDPANLAPLPVVFTDGDALVETMGSAYLDEPEVLARLSRDARVWSVSWGPRSGVQVTQAADGAVIRRWREFDENAAPAADFSALDDARRADDRFTVRAAAMAAVDAATGARLDAAWFEDTRRAFILDHPSPAAPPLLPPFAHTDPERDTFLRSLPLDVRRAVLATVAGRMPTGLDDDSAQLDALYDLCGEWQESGEAQQLHAGLAIRAAARAAEGDATNFDALASARSALDTARWAALDAEIRALTGR</sequence>
<reference evidence="1 2" key="1">
    <citation type="submission" date="2020-08" db="EMBL/GenBank/DDBJ databases">
        <title>Genomic Encyclopedia of Type Strains, Phase IV (KMG-IV): sequencing the most valuable type-strain genomes for metagenomic binning, comparative biology and taxonomic classification.</title>
        <authorList>
            <person name="Goeker M."/>
        </authorList>
    </citation>
    <scope>NUCLEOTIDE SEQUENCE [LARGE SCALE GENOMIC DNA]</scope>
    <source>
        <strain evidence="1 2">DSM 45385</strain>
    </source>
</reference>
<accession>A0A7W8A0Z6</accession>
<evidence type="ECO:0000313" key="1">
    <source>
        <dbReference type="EMBL" id="MBB5077507.1"/>
    </source>
</evidence>
<keyword evidence="2" id="KW-1185">Reference proteome</keyword>
<dbReference type="Proteomes" id="UP000568380">
    <property type="component" value="Unassembled WGS sequence"/>
</dbReference>
<dbReference type="EMBL" id="JACHIN010000003">
    <property type="protein sequence ID" value="MBB5077507.1"/>
    <property type="molecule type" value="Genomic_DNA"/>
</dbReference>
<name>A0A7W8A0Z6_9ACTN</name>
<proteinExistence type="predicted"/>
<gene>
    <name evidence="1" type="ORF">HNR40_002980</name>
</gene>
<comment type="caution">
    <text evidence="1">The sequence shown here is derived from an EMBL/GenBank/DDBJ whole genome shotgun (WGS) entry which is preliminary data.</text>
</comment>
<dbReference type="AlphaFoldDB" id="A0A7W8A0Z6"/>